<dbReference type="PROSITE" id="PS51257">
    <property type="entry name" value="PROKAR_LIPOPROTEIN"/>
    <property type="match status" value="1"/>
</dbReference>
<evidence type="ECO:0000256" key="2">
    <source>
        <dbReference type="SAM" id="SignalP"/>
    </source>
</evidence>
<organism evidence="3 4">
    <name type="scientific">Actinoplanes xinjiangensis</name>
    <dbReference type="NCBI Taxonomy" id="512350"/>
    <lineage>
        <taxon>Bacteria</taxon>
        <taxon>Bacillati</taxon>
        <taxon>Actinomycetota</taxon>
        <taxon>Actinomycetes</taxon>
        <taxon>Micromonosporales</taxon>
        <taxon>Micromonosporaceae</taxon>
        <taxon>Actinoplanes</taxon>
    </lineage>
</organism>
<dbReference type="EMBL" id="QGGR01000008">
    <property type="protein sequence ID" value="PWK46915.1"/>
    <property type="molecule type" value="Genomic_DNA"/>
</dbReference>
<sequence>MRVRPPLPLAACLLAVVAALSACGSAAEPGGDTSGVPAPTGPTRPGVLPTRSDLVGAQVVQWRDWRSVDDRTIEVTVTAGPADCYGAEPEVTESETAVRVRIRVGLLPEAADKDCPAIAKESVVPVRLTSALGDRKVEPLS</sequence>
<dbReference type="RefSeq" id="WP_239170159.1">
    <property type="nucleotide sequence ID" value="NZ_BONA01000049.1"/>
</dbReference>
<evidence type="ECO:0000313" key="4">
    <source>
        <dbReference type="Proteomes" id="UP000245697"/>
    </source>
</evidence>
<reference evidence="3 4" key="1">
    <citation type="submission" date="2018-05" db="EMBL/GenBank/DDBJ databases">
        <title>Genomic Encyclopedia of Archaeal and Bacterial Type Strains, Phase II (KMG-II): from individual species to whole genera.</title>
        <authorList>
            <person name="Goeker M."/>
        </authorList>
    </citation>
    <scope>NUCLEOTIDE SEQUENCE [LARGE SCALE GENOMIC DNA]</scope>
    <source>
        <strain evidence="3 4">DSM 45184</strain>
    </source>
</reference>
<evidence type="ECO:0000313" key="3">
    <source>
        <dbReference type="EMBL" id="PWK46915.1"/>
    </source>
</evidence>
<feature type="region of interest" description="Disordered" evidence="1">
    <location>
        <begin position="27"/>
        <end position="50"/>
    </location>
</feature>
<proteinExistence type="predicted"/>
<evidence type="ECO:0000256" key="1">
    <source>
        <dbReference type="SAM" id="MobiDB-lite"/>
    </source>
</evidence>
<gene>
    <name evidence="3" type="ORF">BC793_10829</name>
</gene>
<protein>
    <submittedName>
        <fullName evidence="3">Uncharacterized protein</fullName>
    </submittedName>
</protein>
<keyword evidence="4" id="KW-1185">Reference proteome</keyword>
<feature type="signal peptide" evidence="2">
    <location>
        <begin position="1"/>
        <end position="26"/>
    </location>
</feature>
<dbReference type="Proteomes" id="UP000245697">
    <property type="component" value="Unassembled WGS sequence"/>
</dbReference>
<keyword evidence="2" id="KW-0732">Signal</keyword>
<accession>A0A316FFR6</accession>
<comment type="caution">
    <text evidence="3">The sequence shown here is derived from an EMBL/GenBank/DDBJ whole genome shotgun (WGS) entry which is preliminary data.</text>
</comment>
<dbReference type="AlphaFoldDB" id="A0A316FFR6"/>
<feature type="chain" id="PRO_5039252012" evidence="2">
    <location>
        <begin position="27"/>
        <end position="141"/>
    </location>
</feature>
<name>A0A316FFR6_9ACTN</name>